<dbReference type="SMART" id="SM00481">
    <property type="entry name" value="POLIIIAc"/>
    <property type="match status" value="1"/>
</dbReference>
<evidence type="ECO:0000259" key="1">
    <source>
        <dbReference type="SMART" id="SM00481"/>
    </source>
</evidence>
<dbReference type="InterPro" id="IPR052018">
    <property type="entry name" value="PHP_domain"/>
</dbReference>
<dbReference type="PANTHER" id="PTHR42924:SF3">
    <property type="entry name" value="POLYMERASE_HISTIDINOL PHOSPHATASE N-TERMINAL DOMAIN-CONTAINING PROTEIN"/>
    <property type="match status" value="1"/>
</dbReference>
<dbReference type="InterPro" id="IPR016195">
    <property type="entry name" value="Pol/histidinol_Pase-like"/>
</dbReference>
<dbReference type="Proteomes" id="UP001143480">
    <property type="component" value="Unassembled WGS sequence"/>
</dbReference>
<dbReference type="GO" id="GO:0035312">
    <property type="term" value="F:5'-3' DNA exonuclease activity"/>
    <property type="evidence" value="ECO:0007669"/>
    <property type="project" value="TreeGrafter"/>
</dbReference>
<gene>
    <name evidence="2" type="ORF">GCM10017581_045430</name>
</gene>
<reference evidence="2" key="1">
    <citation type="journal article" date="2014" name="Int. J. Syst. Evol. Microbiol.">
        <title>Complete genome sequence of Corynebacterium casei LMG S-19264T (=DSM 44701T), isolated from a smear-ripened cheese.</title>
        <authorList>
            <consortium name="US DOE Joint Genome Institute (JGI-PGF)"/>
            <person name="Walter F."/>
            <person name="Albersmeier A."/>
            <person name="Kalinowski J."/>
            <person name="Ruckert C."/>
        </authorList>
    </citation>
    <scope>NUCLEOTIDE SEQUENCE</scope>
    <source>
        <strain evidence="2">VKM Ac-1321</strain>
    </source>
</reference>
<dbReference type="AlphaFoldDB" id="A0A9W6NN06"/>
<organism evidence="2 3">
    <name type="scientific">Dactylosporangium matsuzakiense</name>
    <dbReference type="NCBI Taxonomy" id="53360"/>
    <lineage>
        <taxon>Bacteria</taxon>
        <taxon>Bacillati</taxon>
        <taxon>Actinomycetota</taxon>
        <taxon>Actinomycetes</taxon>
        <taxon>Micromonosporales</taxon>
        <taxon>Micromonosporaceae</taxon>
        <taxon>Dactylosporangium</taxon>
    </lineage>
</organism>
<sequence length="233" mass="25180">MLPACLRAGPATLRRMGAWYRGDCHVHSAVSTGADLTPEQVVAEARAAGLDFIAVTEHNTDSTYEHFQAVAGDLLVLRGQEHTTPDGHWLEIEGGLHIGAHPFAPYPTGTLRRPWDDFDLIEVWNGLWTSDRPWNADNEAALAAWTRRLDQGIRQPAVGCSDTHLTGQVGVPHTVVWAEERTAAALAAGLRAGHSWIAAGPGVELSRADRRPRHAVRGPGGDMIALTSLFNLA</sequence>
<evidence type="ECO:0000313" key="3">
    <source>
        <dbReference type="Proteomes" id="UP001143480"/>
    </source>
</evidence>
<dbReference type="GO" id="GO:0004534">
    <property type="term" value="F:5'-3' RNA exonuclease activity"/>
    <property type="evidence" value="ECO:0007669"/>
    <property type="project" value="TreeGrafter"/>
</dbReference>
<dbReference type="Pfam" id="PF02811">
    <property type="entry name" value="PHP"/>
    <property type="match status" value="1"/>
</dbReference>
<keyword evidence="3" id="KW-1185">Reference proteome</keyword>
<feature type="domain" description="Polymerase/histidinol phosphatase N-terminal" evidence="1">
    <location>
        <begin position="22"/>
        <end position="86"/>
    </location>
</feature>
<comment type="caution">
    <text evidence="2">The sequence shown here is derived from an EMBL/GenBank/DDBJ whole genome shotgun (WGS) entry which is preliminary data.</text>
</comment>
<dbReference type="SUPFAM" id="SSF89550">
    <property type="entry name" value="PHP domain-like"/>
    <property type="match status" value="1"/>
</dbReference>
<proteinExistence type="predicted"/>
<accession>A0A9W6NN06</accession>
<dbReference type="InterPro" id="IPR004013">
    <property type="entry name" value="PHP_dom"/>
</dbReference>
<dbReference type="InterPro" id="IPR003141">
    <property type="entry name" value="Pol/His_phosphatase_N"/>
</dbReference>
<dbReference type="CDD" id="cd07432">
    <property type="entry name" value="PHP_HisPPase"/>
    <property type="match status" value="1"/>
</dbReference>
<name>A0A9W6NN06_9ACTN</name>
<protein>
    <recommendedName>
        <fullName evidence="1">Polymerase/histidinol phosphatase N-terminal domain-containing protein</fullName>
    </recommendedName>
</protein>
<reference evidence="2" key="2">
    <citation type="submission" date="2023-01" db="EMBL/GenBank/DDBJ databases">
        <authorList>
            <person name="Sun Q."/>
            <person name="Evtushenko L."/>
        </authorList>
    </citation>
    <scope>NUCLEOTIDE SEQUENCE</scope>
    <source>
        <strain evidence="2">VKM Ac-1321</strain>
    </source>
</reference>
<dbReference type="Gene3D" id="3.20.20.140">
    <property type="entry name" value="Metal-dependent hydrolases"/>
    <property type="match status" value="2"/>
</dbReference>
<evidence type="ECO:0000313" key="2">
    <source>
        <dbReference type="EMBL" id="GLL02801.1"/>
    </source>
</evidence>
<dbReference type="EMBL" id="BSFP01000026">
    <property type="protein sequence ID" value="GLL02801.1"/>
    <property type="molecule type" value="Genomic_DNA"/>
</dbReference>
<dbReference type="PANTHER" id="PTHR42924">
    <property type="entry name" value="EXONUCLEASE"/>
    <property type="match status" value="1"/>
</dbReference>